<proteinExistence type="predicted"/>
<reference evidence="2 3" key="1">
    <citation type="submission" date="2018-06" db="EMBL/GenBank/DDBJ databases">
        <authorList>
            <consortium name="Pathogen Informatics"/>
            <person name="Doyle S."/>
        </authorList>
    </citation>
    <scope>NUCLEOTIDE SEQUENCE [LARGE SCALE GENOMIC DNA]</scope>
    <source>
        <strain evidence="2 3">NCTC11179</strain>
    </source>
</reference>
<name>A0A378RQU1_MYROD</name>
<dbReference type="Gene3D" id="2.60.120.10">
    <property type="entry name" value="Jelly Rolls"/>
    <property type="match status" value="1"/>
</dbReference>
<dbReference type="PROSITE" id="PS50042">
    <property type="entry name" value="CNMP_BINDING_3"/>
    <property type="match status" value="1"/>
</dbReference>
<sequence>MSLQASLQFLLHLTDNEAQEAANYFVPHTYNKNTSLLEAGKEATQLFFLTEGYIRIHADFDGKEITQWISAPGYFITDLSSWLFDQPARWNFTTLTPVSLFSVSKKDYKQLQTKIADWQTKERNFIGHCFHQMEQRIFQFLSQNSEERYHAFCQDYAFLFNQVPHQYIASLLGMTPETLSRLRRK</sequence>
<dbReference type="Proteomes" id="UP000255024">
    <property type="component" value="Unassembled WGS sequence"/>
</dbReference>
<evidence type="ECO:0000313" key="2">
    <source>
        <dbReference type="EMBL" id="STZ28537.1"/>
    </source>
</evidence>
<evidence type="ECO:0000259" key="1">
    <source>
        <dbReference type="PROSITE" id="PS50042"/>
    </source>
</evidence>
<dbReference type="EMBL" id="UGQL01000001">
    <property type="protein sequence ID" value="STZ28537.1"/>
    <property type="molecule type" value="Genomic_DNA"/>
</dbReference>
<protein>
    <submittedName>
        <fullName evidence="2">Transcriptional activator FtrB</fullName>
    </submittedName>
</protein>
<evidence type="ECO:0000313" key="3">
    <source>
        <dbReference type="Proteomes" id="UP000255024"/>
    </source>
</evidence>
<dbReference type="InterPro" id="IPR014710">
    <property type="entry name" value="RmlC-like_jellyroll"/>
</dbReference>
<dbReference type="InterPro" id="IPR018490">
    <property type="entry name" value="cNMP-bd_dom_sf"/>
</dbReference>
<dbReference type="InterPro" id="IPR000595">
    <property type="entry name" value="cNMP-bd_dom"/>
</dbReference>
<accession>A0A378RQU1</accession>
<gene>
    <name evidence="2" type="ORF">NCTC11179_02088</name>
</gene>
<dbReference type="AlphaFoldDB" id="A0A378RQU1"/>
<dbReference type="Pfam" id="PF00027">
    <property type="entry name" value="cNMP_binding"/>
    <property type="match status" value="1"/>
</dbReference>
<keyword evidence="3" id="KW-1185">Reference proteome</keyword>
<organism evidence="2 3">
    <name type="scientific">Myroides odoratus</name>
    <name type="common">Flavobacterium odoratum</name>
    <dbReference type="NCBI Taxonomy" id="256"/>
    <lineage>
        <taxon>Bacteria</taxon>
        <taxon>Pseudomonadati</taxon>
        <taxon>Bacteroidota</taxon>
        <taxon>Flavobacteriia</taxon>
        <taxon>Flavobacteriales</taxon>
        <taxon>Flavobacteriaceae</taxon>
        <taxon>Myroides</taxon>
    </lineage>
</organism>
<feature type="domain" description="Cyclic nucleotide-binding" evidence="1">
    <location>
        <begin position="9"/>
        <end position="111"/>
    </location>
</feature>
<dbReference type="SUPFAM" id="SSF51206">
    <property type="entry name" value="cAMP-binding domain-like"/>
    <property type="match status" value="1"/>
</dbReference>
<dbReference type="RefSeq" id="WP_115091459.1">
    <property type="nucleotide sequence ID" value="NZ_CP068107.1"/>
</dbReference>